<keyword evidence="6 8" id="KW-0378">Hydrolase</keyword>
<name>A0A3M7Q718_BRAPC</name>
<evidence type="ECO:0000256" key="6">
    <source>
        <dbReference type="ARBA" id="ARBA00022801"/>
    </source>
</evidence>
<keyword evidence="5 8" id="KW-0659">Purine metabolism</keyword>
<evidence type="ECO:0000313" key="11">
    <source>
        <dbReference type="EMBL" id="RNA07004.1"/>
    </source>
</evidence>
<organism evidence="11 12">
    <name type="scientific">Brachionus plicatilis</name>
    <name type="common">Marine rotifer</name>
    <name type="synonym">Brachionus muelleri</name>
    <dbReference type="NCBI Taxonomy" id="10195"/>
    <lineage>
        <taxon>Eukaryota</taxon>
        <taxon>Metazoa</taxon>
        <taxon>Spiralia</taxon>
        <taxon>Gnathifera</taxon>
        <taxon>Rotifera</taxon>
        <taxon>Eurotatoria</taxon>
        <taxon>Monogononta</taxon>
        <taxon>Pseudotrocha</taxon>
        <taxon>Ploima</taxon>
        <taxon>Brachionidae</taxon>
        <taxon>Brachionus</taxon>
    </lineage>
</organism>
<accession>A0A3M7Q718</accession>
<dbReference type="GO" id="GO:0033971">
    <property type="term" value="F:hydroxyisourate hydrolase activity"/>
    <property type="evidence" value="ECO:0007669"/>
    <property type="project" value="UniProtKB-EC"/>
</dbReference>
<feature type="domain" description="Transthyretin/hydroxyisourate hydrolase" evidence="10">
    <location>
        <begin position="36"/>
        <end position="143"/>
    </location>
</feature>
<evidence type="ECO:0000256" key="7">
    <source>
        <dbReference type="PIRSR" id="PIRSR600895-51"/>
    </source>
</evidence>
<comment type="catalytic activity">
    <reaction evidence="1 8">
        <text>5-hydroxyisourate + H2O = 5-hydroxy-2-oxo-4-ureido-2,5-dihydro-1H-imidazole-5-carboxylate + H(+)</text>
        <dbReference type="Rhea" id="RHEA:23736"/>
        <dbReference type="ChEBI" id="CHEBI:15377"/>
        <dbReference type="ChEBI" id="CHEBI:15378"/>
        <dbReference type="ChEBI" id="CHEBI:18072"/>
        <dbReference type="ChEBI" id="CHEBI:58639"/>
        <dbReference type="EC" id="3.5.2.17"/>
    </reaction>
</comment>
<comment type="function">
    <text evidence="2">Catalyzes the hydrolysis of 5-hydroxyisourate (HIU) to 2-oxo-4-hydroxy-4-carboxy-5-ureidoimidazoline (OHCU).</text>
</comment>
<dbReference type="SUPFAM" id="SSF49472">
    <property type="entry name" value="Transthyretin (synonym: prealbumin)"/>
    <property type="match status" value="1"/>
</dbReference>
<comment type="caution">
    <text evidence="11">The sequence shown here is derived from an EMBL/GenBank/DDBJ whole genome shotgun (WGS) entry which is preliminary data.</text>
</comment>
<keyword evidence="9" id="KW-0732">Signal</keyword>
<evidence type="ECO:0000256" key="2">
    <source>
        <dbReference type="ARBA" id="ARBA00002704"/>
    </source>
</evidence>
<feature type="binding site" evidence="7">
    <location>
        <position position="39"/>
    </location>
    <ligand>
        <name>substrate</name>
    </ligand>
</feature>
<dbReference type="PRINTS" id="PR00189">
    <property type="entry name" value="TRNSTHYRETIN"/>
</dbReference>
<dbReference type="CDD" id="cd05822">
    <property type="entry name" value="TLP_HIUase"/>
    <property type="match status" value="1"/>
</dbReference>
<dbReference type="EMBL" id="REGN01007196">
    <property type="protein sequence ID" value="RNA07004.1"/>
    <property type="molecule type" value="Genomic_DNA"/>
</dbReference>
<evidence type="ECO:0000256" key="1">
    <source>
        <dbReference type="ARBA" id="ARBA00001043"/>
    </source>
</evidence>
<dbReference type="PANTHER" id="PTHR10395">
    <property type="entry name" value="URICASE AND TRANSTHYRETIN-RELATED"/>
    <property type="match status" value="1"/>
</dbReference>
<dbReference type="EC" id="3.5.2.17" evidence="8"/>
<feature type="binding site" evidence="7">
    <location>
        <position position="141"/>
    </location>
    <ligand>
        <name>substrate</name>
    </ligand>
</feature>
<evidence type="ECO:0000313" key="12">
    <source>
        <dbReference type="Proteomes" id="UP000276133"/>
    </source>
</evidence>
<dbReference type="Pfam" id="PF00576">
    <property type="entry name" value="Transthyretin"/>
    <property type="match status" value="1"/>
</dbReference>
<dbReference type="AlphaFoldDB" id="A0A3M7Q718"/>
<sequence>MYKKVICTLVLSLCLFKAVLTTERGSLKRFRQNGHISSHVLNLATGKPSPNVEAALYIKRNNDWVLVGRDISNQDGRMNNFLNNSTLEEATYKLVFETENYYRSQNLETFYPQVLIYFKVENNTQNFHVPLVMNQYGYSTYRGS</sequence>
<comment type="similarity">
    <text evidence="3 8">Belongs to the transthyretin family. 5-hydroxyisourate hydrolase subfamily.</text>
</comment>
<dbReference type="PANTHER" id="PTHR10395:SF7">
    <property type="entry name" value="5-HYDROXYISOURATE HYDROLASE"/>
    <property type="match status" value="1"/>
</dbReference>
<comment type="subunit">
    <text evidence="4 8">Homotetramer.</text>
</comment>
<keyword evidence="12" id="KW-1185">Reference proteome</keyword>
<protein>
    <recommendedName>
        <fullName evidence="8">5-hydroxyisourate hydrolase</fullName>
        <shortName evidence="8">HIU hydrolase</shortName>
        <shortName evidence="8">HIUHase</shortName>
        <ecNumber evidence="8">3.5.2.17</ecNumber>
    </recommendedName>
</protein>
<evidence type="ECO:0000256" key="4">
    <source>
        <dbReference type="ARBA" id="ARBA00011881"/>
    </source>
</evidence>
<dbReference type="InterPro" id="IPR036817">
    <property type="entry name" value="Transthyretin/HIU_hydrolase_sf"/>
</dbReference>
<dbReference type="GO" id="GO:0006144">
    <property type="term" value="P:purine nucleobase metabolic process"/>
    <property type="evidence" value="ECO:0007669"/>
    <property type="project" value="UniProtKB-KW"/>
</dbReference>
<dbReference type="NCBIfam" id="TIGR02962">
    <property type="entry name" value="hdxy_isourate"/>
    <property type="match status" value="1"/>
</dbReference>
<dbReference type="InterPro" id="IPR014306">
    <property type="entry name" value="Hydroxyisourate_hydrolase"/>
</dbReference>
<evidence type="ECO:0000256" key="9">
    <source>
        <dbReference type="SAM" id="SignalP"/>
    </source>
</evidence>
<evidence type="ECO:0000256" key="8">
    <source>
        <dbReference type="RuleBase" id="RU361270"/>
    </source>
</evidence>
<dbReference type="OrthoDB" id="10265230at2759"/>
<evidence type="ECO:0000256" key="3">
    <source>
        <dbReference type="ARBA" id="ARBA00009850"/>
    </source>
</evidence>
<dbReference type="Gene3D" id="2.60.40.180">
    <property type="entry name" value="Transthyretin/hydroxyisourate hydrolase domain"/>
    <property type="match status" value="1"/>
</dbReference>
<proteinExistence type="inferred from homology"/>
<dbReference type="InterPro" id="IPR023416">
    <property type="entry name" value="Transthyretin/HIU_hydrolase_d"/>
</dbReference>
<gene>
    <name evidence="11" type="ORF">BpHYR1_046620</name>
</gene>
<dbReference type="STRING" id="10195.A0A3M7Q718"/>
<evidence type="ECO:0000259" key="10">
    <source>
        <dbReference type="Pfam" id="PF00576"/>
    </source>
</evidence>
<evidence type="ECO:0000256" key="5">
    <source>
        <dbReference type="ARBA" id="ARBA00022631"/>
    </source>
</evidence>
<dbReference type="InterPro" id="IPR000895">
    <property type="entry name" value="Transthyretin/HIU_hydrolase"/>
</dbReference>
<reference evidence="11 12" key="1">
    <citation type="journal article" date="2018" name="Sci. Rep.">
        <title>Genomic signatures of local adaptation to the degree of environmental predictability in rotifers.</title>
        <authorList>
            <person name="Franch-Gras L."/>
            <person name="Hahn C."/>
            <person name="Garcia-Roger E.M."/>
            <person name="Carmona M.J."/>
            <person name="Serra M."/>
            <person name="Gomez A."/>
        </authorList>
    </citation>
    <scope>NUCLEOTIDE SEQUENCE [LARGE SCALE GENOMIC DNA]</scope>
    <source>
        <strain evidence="11">HYR1</strain>
    </source>
</reference>
<feature type="chain" id="PRO_5018168228" description="5-hydroxyisourate hydrolase" evidence="9">
    <location>
        <begin position="22"/>
        <end position="144"/>
    </location>
</feature>
<feature type="signal peptide" evidence="9">
    <location>
        <begin position="1"/>
        <end position="21"/>
    </location>
</feature>
<feature type="binding site" evidence="7">
    <location>
        <position position="77"/>
    </location>
    <ligand>
        <name>substrate</name>
    </ligand>
</feature>
<dbReference type="Proteomes" id="UP000276133">
    <property type="component" value="Unassembled WGS sequence"/>
</dbReference>